<name>A0A0L0HIU8_SPIPD</name>
<evidence type="ECO:0000313" key="3">
    <source>
        <dbReference type="Proteomes" id="UP000053201"/>
    </source>
</evidence>
<dbReference type="EMBL" id="KQ257455">
    <property type="protein sequence ID" value="KND00815.1"/>
    <property type="molecule type" value="Genomic_DNA"/>
</dbReference>
<dbReference type="Proteomes" id="UP000053201">
    <property type="component" value="Unassembled WGS sequence"/>
</dbReference>
<dbReference type="InParanoid" id="A0A0L0HIU8"/>
<feature type="coiled-coil region" evidence="1">
    <location>
        <begin position="135"/>
        <end position="169"/>
    </location>
</feature>
<evidence type="ECO:0000313" key="2">
    <source>
        <dbReference type="EMBL" id="KND00815.1"/>
    </source>
</evidence>
<accession>A0A0L0HIU8</accession>
<dbReference type="RefSeq" id="XP_016608854.1">
    <property type="nucleotide sequence ID" value="XM_016752170.1"/>
</dbReference>
<dbReference type="AlphaFoldDB" id="A0A0L0HIU8"/>
<dbReference type="GeneID" id="27687404"/>
<sequence length="211" mass="23699">MPEMAGLTDVFRNHVQVIESHSTRYVLSSSLTGDLWIVQLVGESHLYEARLANSDQESLLSDTHQSTRFETAWRARDIAIIERSGRSAELIVDPIATYPFKIQLKGKEYETFEALRNLLLLLADASIGRPHTDAFPRADERIRQLEDELQAAKRELERIKGMASNLTMDIGPSKRSAPVKKASMAKSLVNPRVKMKVAKGTEFGSDTDDEE</sequence>
<keyword evidence="1" id="KW-0175">Coiled coil</keyword>
<reference evidence="2 3" key="1">
    <citation type="submission" date="2009-08" db="EMBL/GenBank/DDBJ databases">
        <title>The Genome Sequence of Spizellomyces punctatus strain DAOM BR117.</title>
        <authorList>
            <consortium name="The Broad Institute Genome Sequencing Platform"/>
            <person name="Russ C."/>
            <person name="Cuomo C."/>
            <person name="Shea T."/>
            <person name="Young S.K."/>
            <person name="Zeng Q."/>
            <person name="Koehrsen M."/>
            <person name="Haas B."/>
            <person name="Borodovsky M."/>
            <person name="Guigo R."/>
            <person name="Alvarado L."/>
            <person name="Berlin A."/>
            <person name="Bochicchio J."/>
            <person name="Borenstein D."/>
            <person name="Chapman S."/>
            <person name="Chen Z."/>
            <person name="Engels R."/>
            <person name="Freedman E."/>
            <person name="Gellesch M."/>
            <person name="Goldberg J."/>
            <person name="Griggs A."/>
            <person name="Gujja S."/>
            <person name="Heiman D."/>
            <person name="Hepburn T."/>
            <person name="Howarth C."/>
            <person name="Jen D."/>
            <person name="Larson L."/>
            <person name="Lewis B."/>
            <person name="Mehta T."/>
            <person name="Park D."/>
            <person name="Pearson M."/>
            <person name="Roberts A."/>
            <person name="Saif S."/>
            <person name="Shenoy N."/>
            <person name="Sisk P."/>
            <person name="Stolte C."/>
            <person name="Sykes S."/>
            <person name="Thomson T."/>
            <person name="Walk T."/>
            <person name="White J."/>
            <person name="Yandava C."/>
            <person name="Burger G."/>
            <person name="Gray M.W."/>
            <person name="Holland P.W.H."/>
            <person name="King N."/>
            <person name="Lang F.B.F."/>
            <person name="Roger A.J."/>
            <person name="Ruiz-Trillo I."/>
            <person name="Lander E."/>
            <person name="Nusbaum C."/>
        </authorList>
    </citation>
    <scope>NUCLEOTIDE SEQUENCE [LARGE SCALE GENOMIC DNA]</scope>
    <source>
        <strain evidence="2 3">DAOM BR117</strain>
    </source>
</reference>
<gene>
    <name evidence="2" type="ORF">SPPG_03921</name>
</gene>
<keyword evidence="3" id="KW-1185">Reference proteome</keyword>
<proteinExistence type="predicted"/>
<dbReference type="OrthoDB" id="2111135at2759"/>
<dbReference type="VEuPathDB" id="FungiDB:SPPG_03921"/>
<organism evidence="2 3">
    <name type="scientific">Spizellomyces punctatus (strain DAOM BR117)</name>
    <dbReference type="NCBI Taxonomy" id="645134"/>
    <lineage>
        <taxon>Eukaryota</taxon>
        <taxon>Fungi</taxon>
        <taxon>Fungi incertae sedis</taxon>
        <taxon>Chytridiomycota</taxon>
        <taxon>Chytridiomycota incertae sedis</taxon>
        <taxon>Chytridiomycetes</taxon>
        <taxon>Spizellomycetales</taxon>
        <taxon>Spizellomycetaceae</taxon>
        <taxon>Spizellomyces</taxon>
    </lineage>
</organism>
<protein>
    <submittedName>
        <fullName evidence="2">Uncharacterized protein</fullName>
    </submittedName>
</protein>
<evidence type="ECO:0000256" key="1">
    <source>
        <dbReference type="SAM" id="Coils"/>
    </source>
</evidence>